<evidence type="ECO:0000313" key="2">
    <source>
        <dbReference type="Proteomes" id="UP000095009"/>
    </source>
</evidence>
<dbReference type="GO" id="GO:0019901">
    <property type="term" value="F:protein kinase binding"/>
    <property type="evidence" value="ECO:0007669"/>
    <property type="project" value="InterPro"/>
</dbReference>
<keyword evidence="2" id="KW-1185">Reference proteome</keyword>
<dbReference type="GO" id="GO:0016538">
    <property type="term" value="F:cyclin-dependent protein serine/threonine kinase regulator activity"/>
    <property type="evidence" value="ECO:0007669"/>
    <property type="project" value="TreeGrafter"/>
</dbReference>
<proteinExistence type="predicted"/>
<dbReference type="OrthoDB" id="286814at2759"/>
<evidence type="ECO:0000313" key="1">
    <source>
        <dbReference type="EMBL" id="ODQ65898.1"/>
    </source>
</evidence>
<dbReference type="EMBL" id="KV454409">
    <property type="protein sequence ID" value="ODQ65898.1"/>
    <property type="molecule type" value="Genomic_DNA"/>
</dbReference>
<dbReference type="PANTHER" id="PTHR15615:SF36">
    <property type="entry name" value="PHO85 CYCLIN-5"/>
    <property type="match status" value="1"/>
</dbReference>
<dbReference type="Gene3D" id="1.10.472.10">
    <property type="entry name" value="Cyclin-like"/>
    <property type="match status" value="1"/>
</dbReference>
<dbReference type="STRING" id="857566.A0A1E3PKN6"/>
<organism evidence="1 2">
    <name type="scientific">Nadsonia fulvescens var. elongata DSM 6958</name>
    <dbReference type="NCBI Taxonomy" id="857566"/>
    <lineage>
        <taxon>Eukaryota</taxon>
        <taxon>Fungi</taxon>
        <taxon>Dikarya</taxon>
        <taxon>Ascomycota</taxon>
        <taxon>Saccharomycotina</taxon>
        <taxon>Dipodascomycetes</taxon>
        <taxon>Dipodascales</taxon>
        <taxon>Dipodascales incertae sedis</taxon>
        <taxon>Nadsonia</taxon>
    </lineage>
</organism>
<dbReference type="GO" id="GO:0005634">
    <property type="term" value="C:nucleus"/>
    <property type="evidence" value="ECO:0007669"/>
    <property type="project" value="TreeGrafter"/>
</dbReference>
<protein>
    <recommendedName>
        <fullName evidence="3">Cyclin N-terminal domain-containing protein</fullName>
    </recommendedName>
</protein>
<dbReference type="Proteomes" id="UP000095009">
    <property type="component" value="Unassembled WGS sequence"/>
</dbReference>
<dbReference type="GO" id="GO:0000307">
    <property type="term" value="C:cyclin-dependent protein kinase holoenzyme complex"/>
    <property type="evidence" value="ECO:0007669"/>
    <property type="project" value="UniProtKB-ARBA"/>
</dbReference>
<dbReference type="PANTHER" id="PTHR15615">
    <property type="match status" value="1"/>
</dbReference>
<gene>
    <name evidence="1" type="ORF">NADFUDRAFT_41887</name>
</gene>
<dbReference type="AlphaFoldDB" id="A0A1E3PKN6"/>
<name>A0A1E3PKN6_9ASCO</name>
<dbReference type="CDD" id="cd20557">
    <property type="entry name" value="CYCLIN_ScPCL1-like"/>
    <property type="match status" value="1"/>
</dbReference>
<reference evidence="1 2" key="1">
    <citation type="journal article" date="2016" name="Proc. Natl. Acad. Sci. U.S.A.">
        <title>Comparative genomics of biotechnologically important yeasts.</title>
        <authorList>
            <person name="Riley R."/>
            <person name="Haridas S."/>
            <person name="Wolfe K.H."/>
            <person name="Lopes M.R."/>
            <person name="Hittinger C.T."/>
            <person name="Goeker M."/>
            <person name="Salamov A.A."/>
            <person name="Wisecaver J.H."/>
            <person name="Long T.M."/>
            <person name="Calvey C.H."/>
            <person name="Aerts A.L."/>
            <person name="Barry K.W."/>
            <person name="Choi C."/>
            <person name="Clum A."/>
            <person name="Coughlan A.Y."/>
            <person name="Deshpande S."/>
            <person name="Douglass A.P."/>
            <person name="Hanson S.J."/>
            <person name="Klenk H.-P."/>
            <person name="LaButti K.M."/>
            <person name="Lapidus A."/>
            <person name="Lindquist E.A."/>
            <person name="Lipzen A.M."/>
            <person name="Meier-Kolthoff J.P."/>
            <person name="Ohm R.A."/>
            <person name="Otillar R.P."/>
            <person name="Pangilinan J.L."/>
            <person name="Peng Y."/>
            <person name="Rokas A."/>
            <person name="Rosa C.A."/>
            <person name="Scheuner C."/>
            <person name="Sibirny A.A."/>
            <person name="Slot J.C."/>
            <person name="Stielow J.B."/>
            <person name="Sun H."/>
            <person name="Kurtzman C.P."/>
            <person name="Blackwell M."/>
            <person name="Grigoriev I.V."/>
            <person name="Jeffries T.W."/>
        </authorList>
    </citation>
    <scope>NUCLEOTIDE SEQUENCE [LARGE SCALE GENOMIC DNA]</scope>
    <source>
        <strain evidence="1 2">DSM 6958</strain>
    </source>
</reference>
<evidence type="ECO:0008006" key="3">
    <source>
        <dbReference type="Google" id="ProtNLM"/>
    </source>
</evidence>
<sequence length="265" mass="30625">MVGSLVNSTVDIMKSIWSRKDLSDSVSYQLSLTTFIKEILKRSRTSFSTLQVTLFYLIKFRTLIKDYLIRIKSGSEKLSPDFLFLLDERKTFLVCLLISTKYLNDKSFSVNVWSKVSGLDKSDLIKWDFAFINSIMKWNLFIDVEDFNSWCTFLWVNHFPVSSNGASVGAKGSRDNQHQFVSAKYSSMRRTPMPITTPNNSPMMAPDMIGYDHLKKDRTAKQHRALLRGLMTPPVDTWTPNKRELESQSEFVSQDDLHPVKRLRV</sequence>
<dbReference type="InterPro" id="IPR013922">
    <property type="entry name" value="Cyclin_PHO80-like"/>
</dbReference>
<accession>A0A1E3PKN6</accession>